<accession>A0AAW7XB94</accession>
<comment type="caution">
    <text evidence="2">The sequence shown here is derived from an EMBL/GenBank/DDBJ whole genome shotgun (WGS) entry which is preliminary data.</text>
</comment>
<dbReference type="PROSITE" id="PS51257">
    <property type="entry name" value="PROKAR_LIPOPROTEIN"/>
    <property type="match status" value="1"/>
</dbReference>
<evidence type="ECO:0000256" key="1">
    <source>
        <dbReference type="SAM" id="SignalP"/>
    </source>
</evidence>
<evidence type="ECO:0008006" key="4">
    <source>
        <dbReference type="Google" id="ProtNLM"/>
    </source>
</evidence>
<reference evidence="2" key="1">
    <citation type="submission" date="2023-07" db="EMBL/GenBank/DDBJ databases">
        <title>Genome content predicts the carbon catabolic preferences of heterotrophic bacteria.</title>
        <authorList>
            <person name="Gralka M."/>
        </authorList>
    </citation>
    <scope>NUCLEOTIDE SEQUENCE</scope>
    <source>
        <strain evidence="2">I3M17_2</strain>
    </source>
</reference>
<name>A0AAW7XB94_9GAMM</name>
<evidence type="ECO:0000313" key="2">
    <source>
        <dbReference type="EMBL" id="MDO6424719.1"/>
    </source>
</evidence>
<gene>
    <name evidence="2" type="ORF">Q4521_19675</name>
</gene>
<dbReference type="AlphaFoldDB" id="A0AAW7XB94"/>
<dbReference type="Proteomes" id="UP001169760">
    <property type="component" value="Unassembled WGS sequence"/>
</dbReference>
<feature type="signal peptide" evidence="1">
    <location>
        <begin position="1"/>
        <end position="20"/>
    </location>
</feature>
<sequence length="273" mass="30203">MKLAIYAFLALTLSLVGCNASTPSKPDTPLTQTEKALVKQLTQTGRELYKKDSRASFASDLVQAQMDVSLYPNFVGWITHPNNEDYTVSFYQRTRGVGQEGDSYEVFADVVFDKDMAVKLYPEPKRTLGELELAMLKARITALTANIDRCNQPYNTVVLPDAANGQLHVYLLAARAQYGVMQVGGHHKVTVDIASGEITQVTPFSKSCFALNLTDSSRPKDSKLSMVVVSHIVSDYPAEIHPYLNLLHDLSIAISTKSGIWVAENGELRLMER</sequence>
<dbReference type="RefSeq" id="WP_216065711.1">
    <property type="nucleotide sequence ID" value="NZ_JAHKPP010000047.1"/>
</dbReference>
<evidence type="ECO:0000313" key="3">
    <source>
        <dbReference type="Proteomes" id="UP001169760"/>
    </source>
</evidence>
<keyword evidence="1" id="KW-0732">Signal</keyword>
<protein>
    <recommendedName>
        <fullName evidence="4">Lipoprotein</fullName>
    </recommendedName>
</protein>
<feature type="chain" id="PRO_5043353259" description="Lipoprotein" evidence="1">
    <location>
        <begin position="21"/>
        <end position="273"/>
    </location>
</feature>
<organism evidence="2 3">
    <name type="scientific">Saccharophagus degradans</name>
    <dbReference type="NCBI Taxonomy" id="86304"/>
    <lineage>
        <taxon>Bacteria</taxon>
        <taxon>Pseudomonadati</taxon>
        <taxon>Pseudomonadota</taxon>
        <taxon>Gammaproteobacteria</taxon>
        <taxon>Cellvibrionales</taxon>
        <taxon>Cellvibrionaceae</taxon>
        <taxon>Saccharophagus</taxon>
    </lineage>
</organism>
<dbReference type="EMBL" id="JAUOPB010000017">
    <property type="protein sequence ID" value="MDO6424719.1"/>
    <property type="molecule type" value="Genomic_DNA"/>
</dbReference>
<proteinExistence type="predicted"/>